<dbReference type="InterPro" id="IPR013096">
    <property type="entry name" value="Cupin_2"/>
</dbReference>
<proteinExistence type="predicted"/>
<keyword evidence="1" id="KW-0732">Signal</keyword>
<dbReference type="InterPro" id="IPR014710">
    <property type="entry name" value="RmlC-like_jellyroll"/>
</dbReference>
<dbReference type="GO" id="GO:0051920">
    <property type="term" value="F:peroxiredoxin activity"/>
    <property type="evidence" value="ECO:0007669"/>
    <property type="project" value="InterPro"/>
</dbReference>
<dbReference type="InterPro" id="IPR029032">
    <property type="entry name" value="AhpD-like"/>
</dbReference>
<feature type="domain" description="Carboxymuconolactone decarboxylase-like" evidence="2">
    <location>
        <begin position="38"/>
        <end position="118"/>
    </location>
</feature>
<dbReference type="Gene3D" id="1.20.1290.10">
    <property type="entry name" value="AhpD-like"/>
    <property type="match status" value="1"/>
</dbReference>
<dbReference type="Gene3D" id="2.60.120.10">
    <property type="entry name" value="Jelly Rolls"/>
    <property type="match status" value="1"/>
</dbReference>
<dbReference type="HOGENOM" id="CLU_058419_0_0_5"/>
<keyword evidence="5" id="KW-1185">Reference proteome</keyword>
<name>E3I342_RHOVT</name>
<evidence type="ECO:0000256" key="1">
    <source>
        <dbReference type="SAM" id="SignalP"/>
    </source>
</evidence>
<dbReference type="InterPro" id="IPR052512">
    <property type="entry name" value="4CMD/NDH-1_regulator"/>
</dbReference>
<dbReference type="eggNOG" id="COG1917">
    <property type="taxonomic scope" value="Bacteria"/>
</dbReference>
<dbReference type="SUPFAM" id="SSF69118">
    <property type="entry name" value="AhpD-like"/>
    <property type="match status" value="1"/>
</dbReference>
<dbReference type="EMBL" id="CP002292">
    <property type="protein sequence ID" value="ADP70336.1"/>
    <property type="molecule type" value="Genomic_DNA"/>
</dbReference>
<feature type="domain" description="Carboxymuconolactone decarboxylase-like" evidence="2">
    <location>
        <begin position="164"/>
        <end position="247"/>
    </location>
</feature>
<protein>
    <submittedName>
        <fullName evidence="4">Carboxymuconolactone decarboxylase</fullName>
    </submittedName>
</protein>
<dbReference type="SUPFAM" id="SSF51182">
    <property type="entry name" value="RmlC-like cupins"/>
    <property type="match status" value="1"/>
</dbReference>
<dbReference type="Pfam" id="PF07883">
    <property type="entry name" value="Cupin_2"/>
    <property type="match status" value="1"/>
</dbReference>
<feature type="domain" description="Cupin type-2" evidence="3">
    <location>
        <begin position="309"/>
        <end position="373"/>
    </location>
</feature>
<dbReference type="AlphaFoldDB" id="E3I342"/>
<organism evidence="4 5">
    <name type="scientific">Rhodomicrobium vannielii (strain ATCC 17100 / DSM 162 / LMG 4299 / NCIMB 10020 / ATH 3.1.1)</name>
    <dbReference type="NCBI Taxonomy" id="648757"/>
    <lineage>
        <taxon>Bacteria</taxon>
        <taxon>Pseudomonadati</taxon>
        <taxon>Pseudomonadota</taxon>
        <taxon>Alphaproteobacteria</taxon>
        <taxon>Hyphomicrobiales</taxon>
        <taxon>Hyphomicrobiaceae</taxon>
        <taxon>Rhodomicrobium</taxon>
    </lineage>
</organism>
<reference evidence="5" key="1">
    <citation type="journal article" date="2011" name="J. Bacteriol.">
        <title>Genome sequences of eight morphologically diverse alphaproteobacteria.</title>
        <authorList>
            <consortium name="US DOE Joint Genome Institute"/>
            <person name="Brown P.J."/>
            <person name="Kysela D.T."/>
            <person name="Buechlein A."/>
            <person name="Hemmerich C."/>
            <person name="Brun Y.V."/>
        </authorList>
    </citation>
    <scope>NUCLEOTIDE SEQUENCE [LARGE SCALE GENOMIC DNA]</scope>
    <source>
        <strain evidence="5">ATCC 17100 / ATH 3.1.1 / DSM 162 / LMG 4299</strain>
    </source>
</reference>
<gene>
    <name evidence="4" type="ordered locus">Rvan_1062</name>
</gene>
<dbReference type="OrthoDB" id="7507676at2"/>
<evidence type="ECO:0000259" key="3">
    <source>
        <dbReference type="Pfam" id="PF07883"/>
    </source>
</evidence>
<accession>E3I342</accession>
<dbReference type="Pfam" id="PF02627">
    <property type="entry name" value="CMD"/>
    <property type="match status" value="2"/>
</dbReference>
<evidence type="ECO:0000259" key="2">
    <source>
        <dbReference type="Pfam" id="PF02627"/>
    </source>
</evidence>
<evidence type="ECO:0000313" key="5">
    <source>
        <dbReference type="Proteomes" id="UP000001399"/>
    </source>
</evidence>
<dbReference type="CDD" id="cd02233">
    <property type="entry name" value="cupin_HNL-like"/>
    <property type="match status" value="1"/>
</dbReference>
<evidence type="ECO:0000313" key="4">
    <source>
        <dbReference type="EMBL" id="ADP70336.1"/>
    </source>
</evidence>
<dbReference type="InterPro" id="IPR003779">
    <property type="entry name" value="CMD-like"/>
</dbReference>
<dbReference type="eggNOG" id="COG0599">
    <property type="taxonomic scope" value="Bacteria"/>
</dbReference>
<feature type="chain" id="PRO_5003172159" evidence="1">
    <location>
        <begin position="21"/>
        <end position="413"/>
    </location>
</feature>
<dbReference type="InterPro" id="IPR047263">
    <property type="entry name" value="HNL-like_cupin"/>
</dbReference>
<dbReference type="PANTHER" id="PTHR33570">
    <property type="entry name" value="4-CARBOXYMUCONOLACTONE DECARBOXYLASE FAMILY PROTEIN"/>
    <property type="match status" value="1"/>
</dbReference>
<sequence length="413" mass="44125">MKKIAASIAISALAAAGAEAQQYQRPRVAPPEVNQVAPGLGHFTDDVLFGEVWLREELAPRDRSLITVAALVSTGKTAQIGGHVRRALDNGVKPGEIGELITQLAFYSGWPNAISAVTEVKKVFDERGIGPMAEGGGVPPIDLEAAAETARMSIIERSVTPTAPALAELTNRVLFGDLWRRAELSPRDRSLATMAALIATGQPEQLPFHLNRAMDNGLTRREAAEVATHLGFYAGWPRAMSAVPVLERVFAGREAAAKPASPMPGADLRIIRAAPETASPGPTDRFSGEVRVYGLYRGDEPALIGGGTVAFSAGARTAWHTHPLGQTLFIISGRGWVQKEGGPKEEVDPGDVVWIPPNVRHWHGATTDQPMTHFAVAEALDGSAVTWMELVADEAYRAGSPSEPREPTKSRGR</sequence>
<dbReference type="PANTHER" id="PTHR33570:SF9">
    <property type="entry name" value="BLL4600 PROTEIN"/>
    <property type="match status" value="1"/>
</dbReference>
<dbReference type="Proteomes" id="UP000001399">
    <property type="component" value="Chromosome"/>
</dbReference>
<dbReference type="STRING" id="648757.Rvan_1062"/>
<dbReference type="RefSeq" id="WP_013418740.1">
    <property type="nucleotide sequence ID" value="NC_014664.1"/>
</dbReference>
<dbReference type="KEGG" id="rva:Rvan_1062"/>
<dbReference type="InterPro" id="IPR011051">
    <property type="entry name" value="RmlC_Cupin_sf"/>
</dbReference>
<feature type="signal peptide" evidence="1">
    <location>
        <begin position="1"/>
        <end position="20"/>
    </location>
</feature>